<dbReference type="Pfam" id="PF23202">
    <property type="entry name" value="PAH_ZNF598"/>
    <property type="match status" value="1"/>
</dbReference>
<dbReference type="GO" id="GO:0061630">
    <property type="term" value="F:ubiquitin protein ligase activity"/>
    <property type="evidence" value="ECO:0007669"/>
    <property type="project" value="InterPro"/>
</dbReference>
<feature type="compositionally biased region" description="Basic and acidic residues" evidence="1">
    <location>
        <begin position="200"/>
        <end position="221"/>
    </location>
</feature>
<dbReference type="Proteomes" id="UP000735302">
    <property type="component" value="Unassembled WGS sequence"/>
</dbReference>
<feature type="region of interest" description="Disordered" evidence="1">
    <location>
        <begin position="486"/>
        <end position="505"/>
    </location>
</feature>
<feature type="compositionally biased region" description="Polar residues" evidence="1">
    <location>
        <begin position="353"/>
        <end position="373"/>
    </location>
</feature>
<feature type="region of interest" description="Disordered" evidence="1">
    <location>
        <begin position="50"/>
        <end position="102"/>
    </location>
</feature>
<dbReference type="GO" id="GO:0043022">
    <property type="term" value="F:ribosome binding"/>
    <property type="evidence" value="ECO:0007669"/>
    <property type="project" value="TreeGrafter"/>
</dbReference>
<name>A0AAV4D4P2_9GAST</name>
<dbReference type="InterPro" id="IPR057634">
    <property type="entry name" value="PAH_ZNF598/HEL2"/>
</dbReference>
<feature type="region of interest" description="Disordered" evidence="1">
    <location>
        <begin position="120"/>
        <end position="159"/>
    </location>
</feature>
<feature type="compositionally biased region" description="Pro residues" evidence="1">
    <location>
        <begin position="451"/>
        <end position="470"/>
    </location>
</feature>
<feature type="region of interest" description="Disordered" evidence="1">
    <location>
        <begin position="200"/>
        <end position="474"/>
    </location>
</feature>
<gene>
    <name evidence="3" type="ORF">PoB_006562900</name>
</gene>
<evidence type="ECO:0000256" key="1">
    <source>
        <dbReference type="SAM" id="MobiDB-lite"/>
    </source>
</evidence>
<feature type="compositionally biased region" description="Basic and acidic residues" evidence="1">
    <location>
        <begin position="300"/>
        <end position="312"/>
    </location>
</feature>
<sequence>MQRALEASKESFASESTQAQSTLEERVPDPVHDFPTLSGAAVSAAAIRTITMQEEKSPEEDFPSLSAGRGNAQVSTSRRQVPAPSKAYSSVMNPTVKPTPVIEKRESKLVSLHVLSSTKKTLIGSRPVPPAPSEDDFPSLGGNTAGPRPASQGSWLAKSSSSTLPASAVVASKTLAISKVPSKPISVTKIAPFIKPISDEKEFPALGGRDRNTVNGEHKSVSEWTTVQSGGSKKATTPRSERVDDDSFELPQSYYTSLADPTASSNISLVNEEPEPVLKLSSRSAPPTSSSTKDFPGLPTRDKKTIENTNDKKQKKNNSNSKTKKARDRPKAQEKNPPEEAKASLSEIAQALVQPQSGSSNRMNDSVRSTAKANSEKQIDWFDGPSTKLAENSIHNGGKEEKCKDAPQINALSIAQPQESDNNSSGSIDESFPSLHSMSTSVQLQPQQMPKKPPGLPDPPSASTPSPPPGFGAVMNRVSSLKAISSTLTPVPTPPPGFTSTVPYIQPPDFKTRNTQLIAAIREALETVEDGFDNFRALSGQFRQGMMEASDYLSSIQALMGPDDFKHIFPELLALLPDVLKQKQLWELHQATGSFGLKGKGGALQKSLQTSSTSDLTQCPTCGQVTVSRDAQHHLLQHGGGLADDENFPLLNGFNSGSADSRAASSTSSKDSSLKINGAWIKAK</sequence>
<dbReference type="PANTHER" id="PTHR22938">
    <property type="entry name" value="ZINC FINGER PROTEIN 598"/>
    <property type="match status" value="1"/>
</dbReference>
<evidence type="ECO:0000259" key="2">
    <source>
        <dbReference type="Pfam" id="PF23202"/>
    </source>
</evidence>
<dbReference type="InterPro" id="IPR044288">
    <property type="entry name" value="ZNF598/HEL2"/>
</dbReference>
<feature type="compositionally biased region" description="Basic and acidic residues" evidence="1">
    <location>
        <begin position="329"/>
        <end position="342"/>
    </location>
</feature>
<organism evidence="3 4">
    <name type="scientific">Plakobranchus ocellatus</name>
    <dbReference type="NCBI Taxonomy" id="259542"/>
    <lineage>
        <taxon>Eukaryota</taxon>
        <taxon>Metazoa</taxon>
        <taxon>Spiralia</taxon>
        <taxon>Lophotrochozoa</taxon>
        <taxon>Mollusca</taxon>
        <taxon>Gastropoda</taxon>
        <taxon>Heterobranchia</taxon>
        <taxon>Euthyneura</taxon>
        <taxon>Panpulmonata</taxon>
        <taxon>Sacoglossa</taxon>
        <taxon>Placobranchoidea</taxon>
        <taxon>Plakobranchidae</taxon>
        <taxon>Plakobranchus</taxon>
    </lineage>
</organism>
<protein>
    <submittedName>
        <fullName evidence="3">Zinc finger protein 598</fullName>
    </submittedName>
</protein>
<feature type="compositionally biased region" description="Basic and acidic residues" evidence="1">
    <location>
        <begin position="23"/>
        <end position="32"/>
    </location>
</feature>
<reference evidence="3 4" key="1">
    <citation type="journal article" date="2021" name="Elife">
        <title>Chloroplast acquisition without the gene transfer in kleptoplastic sea slugs, Plakobranchus ocellatus.</title>
        <authorList>
            <person name="Maeda T."/>
            <person name="Takahashi S."/>
            <person name="Yoshida T."/>
            <person name="Shimamura S."/>
            <person name="Takaki Y."/>
            <person name="Nagai Y."/>
            <person name="Toyoda A."/>
            <person name="Suzuki Y."/>
            <person name="Arimoto A."/>
            <person name="Ishii H."/>
            <person name="Satoh N."/>
            <person name="Nishiyama T."/>
            <person name="Hasebe M."/>
            <person name="Maruyama T."/>
            <person name="Minagawa J."/>
            <person name="Obokata J."/>
            <person name="Shigenobu S."/>
        </authorList>
    </citation>
    <scope>NUCLEOTIDE SEQUENCE [LARGE SCALE GENOMIC DNA]</scope>
</reference>
<feature type="domain" description="ZNF598/HEL2 PAH" evidence="2">
    <location>
        <begin position="512"/>
        <end position="590"/>
    </location>
</feature>
<feature type="region of interest" description="Disordered" evidence="1">
    <location>
        <begin position="1"/>
        <end position="36"/>
    </location>
</feature>
<dbReference type="AlphaFoldDB" id="A0AAV4D4P2"/>
<accession>A0AAV4D4P2</accession>
<keyword evidence="4" id="KW-1185">Reference proteome</keyword>
<dbReference type="GO" id="GO:0016567">
    <property type="term" value="P:protein ubiquitination"/>
    <property type="evidence" value="ECO:0007669"/>
    <property type="project" value="TreeGrafter"/>
</dbReference>
<feature type="compositionally biased region" description="Low complexity" evidence="1">
    <location>
        <begin position="281"/>
        <end position="292"/>
    </location>
</feature>
<feature type="compositionally biased region" description="Polar residues" evidence="1">
    <location>
        <begin position="11"/>
        <end position="22"/>
    </location>
</feature>
<feature type="compositionally biased region" description="Polar residues" evidence="1">
    <location>
        <begin position="222"/>
        <end position="238"/>
    </location>
</feature>
<dbReference type="EMBL" id="BLXT01007418">
    <property type="protein sequence ID" value="GFO39124.1"/>
    <property type="molecule type" value="Genomic_DNA"/>
</dbReference>
<dbReference type="GO" id="GO:0072344">
    <property type="term" value="P:rescue of stalled ribosome"/>
    <property type="evidence" value="ECO:0007669"/>
    <property type="project" value="InterPro"/>
</dbReference>
<evidence type="ECO:0000313" key="3">
    <source>
        <dbReference type="EMBL" id="GFO39124.1"/>
    </source>
</evidence>
<proteinExistence type="predicted"/>
<dbReference type="PANTHER" id="PTHR22938:SF0">
    <property type="entry name" value="E3 UBIQUITIN-PROTEIN LIGASE ZNF598"/>
    <property type="match status" value="1"/>
</dbReference>
<evidence type="ECO:0000313" key="4">
    <source>
        <dbReference type="Proteomes" id="UP000735302"/>
    </source>
</evidence>
<feature type="compositionally biased region" description="Polar residues" evidence="1">
    <location>
        <begin position="410"/>
        <end position="442"/>
    </location>
</feature>
<comment type="caution">
    <text evidence="3">The sequence shown here is derived from an EMBL/GenBank/DDBJ whole genome shotgun (WGS) entry which is preliminary data.</text>
</comment>